<name>A0AAU2H808_9ACTN</name>
<reference evidence="1" key="1">
    <citation type="submission" date="2022-10" db="EMBL/GenBank/DDBJ databases">
        <title>The complete genomes of actinobacterial strains from the NBC collection.</title>
        <authorList>
            <person name="Joergensen T.S."/>
            <person name="Alvarez Arevalo M."/>
            <person name="Sterndorff E.B."/>
            <person name="Faurdal D."/>
            <person name="Vuksanovic O."/>
            <person name="Mourched A.-S."/>
            <person name="Charusanti P."/>
            <person name="Shaw S."/>
            <person name="Blin K."/>
            <person name="Weber T."/>
        </authorList>
    </citation>
    <scope>NUCLEOTIDE SEQUENCE</scope>
    <source>
        <strain evidence="1">NBC_00060</strain>
    </source>
</reference>
<proteinExistence type="predicted"/>
<protein>
    <submittedName>
        <fullName evidence="1">Uncharacterized protein</fullName>
    </submittedName>
</protein>
<dbReference type="AlphaFoldDB" id="A0AAU2H808"/>
<evidence type="ECO:0000313" key="1">
    <source>
        <dbReference type="EMBL" id="WTU43713.1"/>
    </source>
</evidence>
<organism evidence="1">
    <name type="scientific">Streptomyces sp. NBC_00060</name>
    <dbReference type="NCBI Taxonomy" id="2975636"/>
    <lineage>
        <taxon>Bacteria</taxon>
        <taxon>Bacillati</taxon>
        <taxon>Actinomycetota</taxon>
        <taxon>Actinomycetes</taxon>
        <taxon>Kitasatosporales</taxon>
        <taxon>Streptomycetaceae</taxon>
        <taxon>Streptomyces</taxon>
    </lineage>
</organism>
<gene>
    <name evidence="1" type="ORF">OHV25_31140</name>
</gene>
<accession>A0AAU2H808</accession>
<dbReference type="EMBL" id="CP108253">
    <property type="protein sequence ID" value="WTU43713.1"/>
    <property type="molecule type" value="Genomic_DNA"/>
</dbReference>
<sequence>MTTARHLEVIDLLRVRDFPAERGRSGAITSGPGYHLVELSTSEDFWDDDGGRRVEVEEQYEAECEALAELLSERWGAAQMFSLWSVLTRGMEGEEIAEPWGELSNSVPYLHLWRADRHWVAVGVSQWDTELEFQLMAVVTEVDPP</sequence>